<name>A0A919P735_9CELL</name>
<sequence length="181" mass="20602">MHPARLGRADEAGRGDGPNGRTVLPAAWDGSHDERAWEGETVVRVHRRGDPWSVWRWHDGTRWTDVWYGNLESPWRRSPIGFDTQDWALDVVGLGDPLGGPWRVVLKDEDELAWMVEHGAVTPAQAAHVREVGETLTSRAQESRWPFDADWDVWLPEPRWAAVPMPARWKDVDPSRSSTVD</sequence>
<dbReference type="EMBL" id="BONK01000019">
    <property type="protein sequence ID" value="GIG23475.1"/>
    <property type="molecule type" value="Genomic_DNA"/>
</dbReference>
<feature type="region of interest" description="Disordered" evidence="1">
    <location>
        <begin position="1"/>
        <end position="27"/>
    </location>
</feature>
<dbReference type="AlphaFoldDB" id="A0A919P735"/>
<reference evidence="3" key="1">
    <citation type="submission" date="2021-01" db="EMBL/GenBank/DDBJ databases">
        <title>Whole genome shotgun sequence of Cellulomonas chitinilytica NBRC 110799.</title>
        <authorList>
            <person name="Komaki H."/>
            <person name="Tamura T."/>
        </authorList>
    </citation>
    <scope>NUCLEOTIDE SEQUENCE</scope>
    <source>
        <strain evidence="3">NBRC 110799</strain>
    </source>
</reference>
<dbReference type="Gene3D" id="2.40.380.10">
    <property type="entry name" value="FomD-like"/>
    <property type="match status" value="1"/>
</dbReference>
<comment type="caution">
    <text evidence="3">The sequence shown here is derived from an EMBL/GenBank/DDBJ whole genome shotgun (WGS) entry which is preliminary data.</text>
</comment>
<dbReference type="Pfam" id="PF04167">
    <property type="entry name" value="DUF402"/>
    <property type="match status" value="1"/>
</dbReference>
<evidence type="ECO:0000256" key="1">
    <source>
        <dbReference type="SAM" id="MobiDB-lite"/>
    </source>
</evidence>
<dbReference type="InterPro" id="IPR035930">
    <property type="entry name" value="FomD-like_sf"/>
</dbReference>
<feature type="domain" description="DUF402" evidence="2">
    <location>
        <begin position="27"/>
        <end position="142"/>
    </location>
</feature>
<dbReference type="InterPro" id="IPR007295">
    <property type="entry name" value="DUF402"/>
</dbReference>
<accession>A0A919P735</accession>
<gene>
    <name evidence="3" type="ORF">Cch01nite_41990</name>
</gene>
<protein>
    <recommendedName>
        <fullName evidence="2">DUF402 domain-containing protein</fullName>
    </recommendedName>
</protein>
<dbReference type="RefSeq" id="WP_203758472.1">
    <property type="nucleotide sequence ID" value="NZ_BONK01000019.1"/>
</dbReference>
<organism evidence="3 4">
    <name type="scientific">Cellulomonas chitinilytica</name>
    <dbReference type="NCBI Taxonomy" id="398759"/>
    <lineage>
        <taxon>Bacteria</taxon>
        <taxon>Bacillati</taxon>
        <taxon>Actinomycetota</taxon>
        <taxon>Actinomycetes</taxon>
        <taxon>Micrococcales</taxon>
        <taxon>Cellulomonadaceae</taxon>
        <taxon>Cellulomonas</taxon>
    </lineage>
</organism>
<evidence type="ECO:0000259" key="2">
    <source>
        <dbReference type="Pfam" id="PF04167"/>
    </source>
</evidence>
<evidence type="ECO:0000313" key="4">
    <source>
        <dbReference type="Proteomes" id="UP000632740"/>
    </source>
</evidence>
<evidence type="ECO:0000313" key="3">
    <source>
        <dbReference type="EMBL" id="GIG23475.1"/>
    </source>
</evidence>
<dbReference type="SUPFAM" id="SSF159234">
    <property type="entry name" value="FomD-like"/>
    <property type="match status" value="1"/>
</dbReference>
<proteinExistence type="predicted"/>
<dbReference type="Proteomes" id="UP000632740">
    <property type="component" value="Unassembled WGS sequence"/>
</dbReference>
<keyword evidence="4" id="KW-1185">Reference proteome</keyword>